<evidence type="ECO:0000313" key="2">
    <source>
        <dbReference type="Proteomes" id="UP000593564"/>
    </source>
</evidence>
<gene>
    <name evidence="1" type="ORF">HYC85_000527</name>
</gene>
<dbReference type="Proteomes" id="UP000593564">
    <property type="component" value="Unassembled WGS sequence"/>
</dbReference>
<accession>A0A7J7I5C2</accession>
<comment type="caution">
    <text evidence="1">The sequence shown here is derived from an EMBL/GenBank/DDBJ whole genome shotgun (WGS) entry which is preliminary data.</text>
</comment>
<dbReference type="AlphaFoldDB" id="A0A7J7I5C2"/>
<organism evidence="1 2">
    <name type="scientific">Camellia sinensis</name>
    <name type="common">Tea plant</name>
    <name type="synonym">Thea sinensis</name>
    <dbReference type="NCBI Taxonomy" id="4442"/>
    <lineage>
        <taxon>Eukaryota</taxon>
        <taxon>Viridiplantae</taxon>
        <taxon>Streptophyta</taxon>
        <taxon>Embryophyta</taxon>
        <taxon>Tracheophyta</taxon>
        <taxon>Spermatophyta</taxon>
        <taxon>Magnoliopsida</taxon>
        <taxon>eudicotyledons</taxon>
        <taxon>Gunneridae</taxon>
        <taxon>Pentapetalae</taxon>
        <taxon>asterids</taxon>
        <taxon>Ericales</taxon>
        <taxon>Theaceae</taxon>
        <taxon>Camellia</taxon>
    </lineage>
</organism>
<sequence>MSAQKKRNFQIEAFKHRVVVDPKYAEKTWKILEHAIQEIYNHKIGCVLSLSLSPWAHCLHCLVSTTCSFGFRVIVCLNMRFSSFIGVPRWENESAFCKLKTWRCSGSERMASLCGLVDNSYWCMEKNFPFRIELI</sequence>
<dbReference type="EMBL" id="JACBKZ010000001">
    <property type="protein sequence ID" value="KAF5959318.1"/>
    <property type="molecule type" value="Genomic_DNA"/>
</dbReference>
<keyword evidence="2" id="KW-1185">Reference proteome</keyword>
<name>A0A7J7I5C2_CAMSI</name>
<proteinExistence type="predicted"/>
<protein>
    <recommendedName>
        <fullName evidence="3">Cullin N-terminal domain-containing protein</fullName>
    </recommendedName>
</protein>
<evidence type="ECO:0008006" key="3">
    <source>
        <dbReference type="Google" id="ProtNLM"/>
    </source>
</evidence>
<reference evidence="2" key="1">
    <citation type="journal article" date="2020" name="Nat. Commun.">
        <title>Genome assembly of wild tea tree DASZ reveals pedigree and selection history of tea varieties.</title>
        <authorList>
            <person name="Zhang W."/>
            <person name="Zhang Y."/>
            <person name="Qiu H."/>
            <person name="Guo Y."/>
            <person name="Wan H."/>
            <person name="Zhang X."/>
            <person name="Scossa F."/>
            <person name="Alseekh S."/>
            <person name="Zhang Q."/>
            <person name="Wang P."/>
            <person name="Xu L."/>
            <person name="Schmidt M.H."/>
            <person name="Jia X."/>
            <person name="Li D."/>
            <person name="Zhu A."/>
            <person name="Guo F."/>
            <person name="Chen W."/>
            <person name="Ni D."/>
            <person name="Usadel B."/>
            <person name="Fernie A.R."/>
            <person name="Wen W."/>
        </authorList>
    </citation>
    <scope>NUCLEOTIDE SEQUENCE [LARGE SCALE GENOMIC DNA]</scope>
    <source>
        <strain evidence="2">cv. G240</strain>
    </source>
</reference>
<evidence type="ECO:0000313" key="1">
    <source>
        <dbReference type="EMBL" id="KAF5959318.1"/>
    </source>
</evidence>
<reference evidence="1 2" key="2">
    <citation type="submission" date="2020-07" db="EMBL/GenBank/DDBJ databases">
        <title>Genome assembly of wild tea tree DASZ reveals pedigree and selection history of tea varieties.</title>
        <authorList>
            <person name="Zhang W."/>
        </authorList>
    </citation>
    <scope>NUCLEOTIDE SEQUENCE [LARGE SCALE GENOMIC DNA]</scope>
    <source>
        <strain evidence="2">cv. G240</strain>
        <tissue evidence="1">Leaf</tissue>
    </source>
</reference>